<dbReference type="InterPro" id="IPR054542">
    <property type="entry name" value="Cys_met_metab_PP"/>
</dbReference>
<dbReference type="GO" id="GO:0019346">
    <property type="term" value="P:transsulfuration"/>
    <property type="evidence" value="ECO:0007669"/>
    <property type="project" value="InterPro"/>
</dbReference>
<dbReference type="PROSITE" id="PS00868">
    <property type="entry name" value="CYS_MET_METAB_PP"/>
    <property type="match status" value="1"/>
</dbReference>
<dbReference type="InterPro" id="IPR015421">
    <property type="entry name" value="PyrdxlP-dep_Trfase_major"/>
</dbReference>
<dbReference type="Proteomes" id="UP000236214">
    <property type="component" value="Unassembled WGS sequence"/>
</dbReference>
<gene>
    <name evidence="6" type="ORF">TEHN7118_0175</name>
</gene>
<dbReference type="InterPro" id="IPR006235">
    <property type="entry name" value="OAc-hSer/O-AcSer_sulfhydrylase"/>
</dbReference>
<dbReference type="AlphaFoldDB" id="A0A2H6CQV6"/>
<dbReference type="GO" id="GO:0071269">
    <property type="term" value="P:L-homocysteine biosynthetic process"/>
    <property type="evidence" value="ECO:0007669"/>
    <property type="project" value="TreeGrafter"/>
</dbReference>
<dbReference type="GO" id="GO:0005737">
    <property type="term" value="C:cytoplasm"/>
    <property type="evidence" value="ECO:0007669"/>
    <property type="project" value="TreeGrafter"/>
</dbReference>
<dbReference type="PANTHER" id="PTHR43797:SF2">
    <property type="entry name" value="HOMOCYSTEINE_CYSTEINE SYNTHASE"/>
    <property type="match status" value="1"/>
</dbReference>
<name>A0A2H6CQV6_TETHA</name>
<dbReference type="Pfam" id="PF01053">
    <property type="entry name" value="Cys_Met_Meta_PP"/>
    <property type="match status" value="1"/>
</dbReference>
<keyword evidence="4 5" id="KW-0663">Pyridoxal phosphate</keyword>
<comment type="cofactor">
    <cofactor evidence="1 5">
        <name>pyridoxal 5'-phosphate</name>
        <dbReference type="ChEBI" id="CHEBI:597326"/>
    </cofactor>
</comment>
<protein>
    <submittedName>
        <fullName evidence="6">O-acetylhomoserine/O-acetylserine sulfhydrylase</fullName>
    </submittedName>
</protein>
<dbReference type="GO" id="GO:0004124">
    <property type="term" value="F:cysteine synthase activity"/>
    <property type="evidence" value="ECO:0007669"/>
    <property type="project" value="TreeGrafter"/>
</dbReference>
<proteinExistence type="inferred from homology"/>
<keyword evidence="3" id="KW-0808">Transferase</keyword>
<organism evidence="6 7">
    <name type="scientific">Tetragenococcus halophilus subsp. halophilus</name>
    <dbReference type="NCBI Taxonomy" id="1513897"/>
    <lineage>
        <taxon>Bacteria</taxon>
        <taxon>Bacillati</taxon>
        <taxon>Bacillota</taxon>
        <taxon>Bacilli</taxon>
        <taxon>Lactobacillales</taxon>
        <taxon>Enterococcaceae</taxon>
        <taxon>Tetragenococcus</taxon>
    </lineage>
</organism>
<evidence type="ECO:0000256" key="4">
    <source>
        <dbReference type="ARBA" id="ARBA00022898"/>
    </source>
</evidence>
<dbReference type="InterPro" id="IPR000277">
    <property type="entry name" value="Cys/Met-Metab_PyrdxlP-dep_enz"/>
</dbReference>
<evidence type="ECO:0000313" key="7">
    <source>
        <dbReference type="Proteomes" id="UP000236214"/>
    </source>
</evidence>
<sequence length="170" mass="17807">MSEGGVGAIVTASGSAAITYAIQNLAQTGDHIVSASSLYGGTYNLFAHTLPTLGITTSFVDSDEPANFSAAVQENTKAIFLESLGNPDINIADFETIADIAHQADIPVIIDNTFATPYLFKPFEHGADIVVHSTTKYLGGHGVALGGAIIDSGNFDWKNGKFPAICRSRS</sequence>
<dbReference type="GO" id="GO:0006535">
    <property type="term" value="P:cysteine biosynthetic process from serine"/>
    <property type="evidence" value="ECO:0007669"/>
    <property type="project" value="TreeGrafter"/>
</dbReference>
<evidence type="ECO:0000313" key="6">
    <source>
        <dbReference type="EMBL" id="GBD67369.1"/>
    </source>
</evidence>
<reference evidence="6 7" key="1">
    <citation type="submission" date="2016-05" db="EMBL/GenBank/DDBJ databases">
        <title>Whole genome sequencing of Tetragenococcus halophilus subsp. halophilus NISL 7118.</title>
        <authorList>
            <person name="Shiwa Y."/>
            <person name="Nishimura I."/>
            <person name="Yoshikawa H."/>
            <person name="Koyama Y."/>
            <person name="Oguma T."/>
        </authorList>
    </citation>
    <scope>NUCLEOTIDE SEQUENCE [LARGE SCALE GENOMIC DNA]</scope>
    <source>
        <strain evidence="6 7">NISL 7118</strain>
    </source>
</reference>
<evidence type="ECO:0000256" key="5">
    <source>
        <dbReference type="RuleBase" id="RU362118"/>
    </source>
</evidence>
<keyword evidence="7" id="KW-1185">Reference proteome</keyword>
<evidence type="ECO:0000256" key="2">
    <source>
        <dbReference type="ARBA" id="ARBA00009077"/>
    </source>
</evidence>
<evidence type="ECO:0000256" key="1">
    <source>
        <dbReference type="ARBA" id="ARBA00001933"/>
    </source>
</evidence>
<dbReference type="EMBL" id="BDEC01000006">
    <property type="protein sequence ID" value="GBD67369.1"/>
    <property type="molecule type" value="Genomic_DNA"/>
</dbReference>
<evidence type="ECO:0000256" key="3">
    <source>
        <dbReference type="ARBA" id="ARBA00022679"/>
    </source>
</evidence>
<dbReference type="GO" id="GO:0003961">
    <property type="term" value="F:O-acetylhomoserine aminocarboxypropyltransferase activity"/>
    <property type="evidence" value="ECO:0007669"/>
    <property type="project" value="TreeGrafter"/>
</dbReference>
<accession>A0A2H6CQV6</accession>
<dbReference type="GO" id="GO:0030170">
    <property type="term" value="F:pyridoxal phosphate binding"/>
    <property type="evidence" value="ECO:0007669"/>
    <property type="project" value="InterPro"/>
</dbReference>
<dbReference type="PANTHER" id="PTHR43797">
    <property type="entry name" value="HOMOCYSTEINE/CYSTEINE SYNTHASE"/>
    <property type="match status" value="1"/>
</dbReference>
<dbReference type="Gene3D" id="3.40.640.10">
    <property type="entry name" value="Type I PLP-dependent aspartate aminotransferase-like (Major domain)"/>
    <property type="match status" value="1"/>
</dbReference>
<comment type="similarity">
    <text evidence="2 5">Belongs to the trans-sulfuration enzymes family.</text>
</comment>
<comment type="caution">
    <text evidence="6">The sequence shown here is derived from an EMBL/GenBank/DDBJ whole genome shotgun (WGS) entry which is preliminary data.</text>
</comment>
<dbReference type="SUPFAM" id="SSF53383">
    <property type="entry name" value="PLP-dependent transferases"/>
    <property type="match status" value="1"/>
</dbReference>
<dbReference type="InterPro" id="IPR015424">
    <property type="entry name" value="PyrdxlP-dep_Trfase"/>
</dbReference>